<dbReference type="GO" id="GO:0030288">
    <property type="term" value="C:outer membrane-bounded periplasmic space"/>
    <property type="evidence" value="ECO:0007669"/>
    <property type="project" value="UniProtKB-ARBA"/>
</dbReference>
<evidence type="ECO:0000313" key="6">
    <source>
        <dbReference type="EMBL" id="RVU32144.1"/>
    </source>
</evidence>
<dbReference type="GO" id="GO:1904680">
    <property type="term" value="F:peptide transmembrane transporter activity"/>
    <property type="evidence" value="ECO:0007669"/>
    <property type="project" value="TreeGrafter"/>
</dbReference>
<evidence type="ECO:0000313" key="7">
    <source>
        <dbReference type="Proteomes" id="UP000282818"/>
    </source>
</evidence>
<evidence type="ECO:0000256" key="2">
    <source>
        <dbReference type="ARBA" id="ARBA00022448"/>
    </source>
</evidence>
<dbReference type="Pfam" id="PF00496">
    <property type="entry name" value="SBP_bac_5"/>
    <property type="match status" value="1"/>
</dbReference>
<dbReference type="PROSITE" id="PS01040">
    <property type="entry name" value="SBP_BACTERIAL_5"/>
    <property type="match status" value="1"/>
</dbReference>
<dbReference type="EMBL" id="SACQ01000001">
    <property type="protein sequence ID" value="RVU32144.1"/>
    <property type="molecule type" value="Genomic_DNA"/>
</dbReference>
<keyword evidence="2" id="KW-0813">Transport</keyword>
<feature type="chain" id="PRO_5019190358" evidence="4">
    <location>
        <begin position="23"/>
        <end position="517"/>
    </location>
</feature>
<gene>
    <name evidence="6" type="ORF">EOE65_00380</name>
</gene>
<reference evidence="6 7" key="1">
    <citation type="submission" date="2019-01" db="EMBL/GenBank/DDBJ databases">
        <authorList>
            <person name="Chen W.-M."/>
        </authorList>
    </citation>
    <scope>NUCLEOTIDE SEQUENCE [LARGE SCALE GENOMIC DNA]</scope>
    <source>
        <strain evidence="6 7">HPM-16</strain>
    </source>
</reference>
<evidence type="ECO:0000256" key="3">
    <source>
        <dbReference type="ARBA" id="ARBA00022729"/>
    </source>
</evidence>
<dbReference type="Gene3D" id="3.10.105.10">
    <property type="entry name" value="Dipeptide-binding Protein, Domain 3"/>
    <property type="match status" value="1"/>
</dbReference>
<dbReference type="AlphaFoldDB" id="A0A437QC77"/>
<organism evidence="6 7">
    <name type="scientific">Neptunomonas marina</name>
    <dbReference type="NCBI Taxonomy" id="1815562"/>
    <lineage>
        <taxon>Bacteria</taxon>
        <taxon>Pseudomonadati</taxon>
        <taxon>Pseudomonadota</taxon>
        <taxon>Gammaproteobacteria</taxon>
        <taxon>Oceanospirillales</taxon>
        <taxon>Oceanospirillaceae</taxon>
        <taxon>Neptunomonas</taxon>
    </lineage>
</organism>
<keyword evidence="7" id="KW-1185">Reference proteome</keyword>
<dbReference type="InterPro" id="IPR039424">
    <property type="entry name" value="SBP_5"/>
</dbReference>
<evidence type="ECO:0000259" key="5">
    <source>
        <dbReference type="Pfam" id="PF00496"/>
    </source>
</evidence>
<dbReference type="GO" id="GO:0015833">
    <property type="term" value="P:peptide transport"/>
    <property type="evidence" value="ECO:0007669"/>
    <property type="project" value="TreeGrafter"/>
</dbReference>
<dbReference type="InterPro" id="IPR030678">
    <property type="entry name" value="Peptide/Ni-bd"/>
</dbReference>
<dbReference type="PANTHER" id="PTHR30290">
    <property type="entry name" value="PERIPLASMIC BINDING COMPONENT OF ABC TRANSPORTER"/>
    <property type="match status" value="1"/>
</dbReference>
<dbReference type="RefSeq" id="WP_127692313.1">
    <property type="nucleotide sequence ID" value="NZ_SACQ01000001.1"/>
</dbReference>
<dbReference type="SUPFAM" id="SSF53850">
    <property type="entry name" value="Periplasmic binding protein-like II"/>
    <property type="match status" value="1"/>
</dbReference>
<dbReference type="PANTHER" id="PTHR30290:SF9">
    <property type="entry name" value="OLIGOPEPTIDE-BINDING PROTEIN APPA"/>
    <property type="match status" value="1"/>
</dbReference>
<name>A0A437QC77_9GAMM</name>
<protein>
    <submittedName>
        <fullName evidence="6">ABC transporter substrate-binding protein</fullName>
    </submittedName>
</protein>
<feature type="domain" description="Solute-binding protein family 5" evidence="5">
    <location>
        <begin position="66"/>
        <end position="430"/>
    </location>
</feature>
<proteinExistence type="inferred from homology"/>
<sequence length="517" mass="57817">MKKTASILAGAALALSIASAQAATLKMAYDADPVSLDPYEQLSGGTLQLSHLTHDPLLRWDRNLGFEPRLAEKWERVDDNTMRFHLRKGVKFHSGNDFTAKDVAFTFKRLQDSPDFKGIFAPFKELKVVDDHTIDMVTKEPFPLVLNNMTYLFPMDSQFFSGEDANGKPKDLLVKHGDSFASRNISGTGPFTVSSRQQGVKVEFQRTADYWDAASPGNVDKIVLTPIKEAPTRVAALLSGDVDFIAPVPPTDHKRLKGSDKVDLVTLGGTRIITFQMNQERVEAFKDPKVRLAIAYAINQEGIVKKIMKGFATPGAQFSPKGYLGHNPALTPRYDLKKAKQLMKEAGYENGFNITMMAPNNRYVNDAKIAQAVASMLSKINIKVDLKTMPKAQYWPEFDKRAADMMMIGWHSDTEDTNNFFEFLSACPNKDTGWGQYNSGNYCNKKIDSMIAEANATTDVEKRTKIMQEMEKIVYDEAGFIPLHWQNLSWGARKGVNVDPVVNVMNFPYLGDLVVEE</sequence>
<comment type="caution">
    <text evidence="6">The sequence shown here is derived from an EMBL/GenBank/DDBJ whole genome shotgun (WGS) entry which is preliminary data.</text>
</comment>
<feature type="signal peptide" evidence="4">
    <location>
        <begin position="1"/>
        <end position="22"/>
    </location>
</feature>
<dbReference type="PIRSF" id="PIRSF002741">
    <property type="entry name" value="MppA"/>
    <property type="match status" value="1"/>
</dbReference>
<dbReference type="InterPro" id="IPR000914">
    <property type="entry name" value="SBP_5_dom"/>
</dbReference>
<dbReference type="Proteomes" id="UP000282818">
    <property type="component" value="Unassembled WGS sequence"/>
</dbReference>
<evidence type="ECO:0000256" key="1">
    <source>
        <dbReference type="ARBA" id="ARBA00005695"/>
    </source>
</evidence>
<dbReference type="InterPro" id="IPR023765">
    <property type="entry name" value="SBP_5_CS"/>
</dbReference>
<dbReference type="Gene3D" id="3.40.190.10">
    <property type="entry name" value="Periplasmic binding protein-like II"/>
    <property type="match status" value="1"/>
</dbReference>
<dbReference type="Gene3D" id="3.90.76.10">
    <property type="entry name" value="Dipeptide-binding Protein, Domain 1"/>
    <property type="match status" value="1"/>
</dbReference>
<evidence type="ECO:0000256" key="4">
    <source>
        <dbReference type="SAM" id="SignalP"/>
    </source>
</evidence>
<dbReference type="CDD" id="cd08498">
    <property type="entry name" value="PBP2_NikA_DppA_OppA_like_2"/>
    <property type="match status" value="1"/>
</dbReference>
<accession>A0A437QC77</accession>
<keyword evidence="3 4" id="KW-0732">Signal</keyword>
<comment type="similarity">
    <text evidence="1">Belongs to the bacterial solute-binding protein 5 family.</text>
</comment>
<dbReference type="GO" id="GO:0043190">
    <property type="term" value="C:ATP-binding cassette (ABC) transporter complex"/>
    <property type="evidence" value="ECO:0007669"/>
    <property type="project" value="InterPro"/>
</dbReference>